<feature type="domain" description="DRBM" evidence="10">
    <location>
        <begin position="149"/>
        <end position="213"/>
    </location>
</feature>
<dbReference type="PROSITE" id="PS50137">
    <property type="entry name" value="DS_RBD"/>
    <property type="match status" value="1"/>
</dbReference>
<dbReference type="Gene3D" id="1.10.1520.10">
    <property type="entry name" value="Ribonuclease III domain"/>
    <property type="match status" value="1"/>
</dbReference>
<feature type="active site" evidence="9">
    <location>
        <position position="42"/>
    </location>
</feature>
<evidence type="ECO:0000313" key="12">
    <source>
        <dbReference type="EMBL" id="RKX69070.1"/>
    </source>
</evidence>
<feature type="active site" evidence="9">
    <location>
        <position position="114"/>
    </location>
</feature>
<evidence type="ECO:0000256" key="4">
    <source>
        <dbReference type="ARBA" id="ARBA00022664"/>
    </source>
</evidence>
<comment type="catalytic activity">
    <reaction evidence="1 9">
        <text>Endonucleolytic cleavage to 5'-phosphomonoester.</text>
        <dbReference type="EC" id="3.1.26.3"/>
    </reaction>
</comment>
<comment type="function">
    <text evidence="9">Digests double-stranded RNA. Involved in the processing of primary rRNA transcript to yield the immediate precursors to the large and small rRNAs (23S and 16S). Processes some mRNAs, and tRNAs when they are encoded in the rRNA operon. Processes pre-crRNA and tracrRNA of type II CRISPR loci if present in the organism.</text>
</comment>
<keyword evidence="9" id="KW-0963">Cytoplasm</keyword>
<dbReference type="NCBIfam" id="TIGR02191">
    <property type="entry name" value="RNaseIII"/>
    <property type="match status" value="1"/>
</dbReference>
<dbReference type="AlphaFoldDB" id="A0A660SGG2"/>
<keyword evidence="9" id="KW-0460">Magnesium</keyword>
<gene>
    <name evidence="9 12" type="primary">rnc</name>
    <name evidence="12" type="ORF">DRP43_04830</name>
</gene>
<dbReference type="GO" id="GO:0008033">
    <property type="term" value="P:tRNA processing"/>
    <property type="evidence" value="ECO:0007669"/>
    <property type="project" value="UniProtKB-KW"/>
</dbReference>
<evidence type="ECO:0000256" key="7">
    <source>
        <dbReference type="ARBA" id="ARBA00022801"/>
    </source>
</evidence>
<dbReference type="PROSITE" id="PS50142">
    <property type="entry name" value="RNASE_3_2"/>
    <property type="match status" value="1"/>
</dbReference>
<organism evidence="12 13">
    <name type="scientific">candidate division TA06 bacterium</name>
    <dbReference type="NCBI Taxonomy" id="2250710"/>
    <lineage>
        <taxon>Bacteria</taxon>
        <taxon>Bacteria division TA06</taxon>
    </lineage>
</organism>
<dbReference type="GO" id="GO:0019843">
    <property type="term" value="F:rRNA binding"/>
    <property type="evidence" value="ECO:0007669"/>
    <property type="project" value="UniProtKB-KW"/>
</dbReference>
<dbReference type="PANTHER" id="PTHR11207">
    <property type="entry name" value="RIBONUCLEASE III"/>
    <property type="match status" value="1"/>
</dbReference>
<keyword evidence="3 9" id="KW-0698">rRNA processing</keyword>
<dbReference type="GO" id="GO:0003725">
    <property type="term" value="F:double-stranded RNA binding"/>
    <property type="evidence" value="ECO:0007669"/>
    <property type="project" value="TreeGrafter"/>
</dbReference>
<dbReference type="CDD" id="cd00593">
    <property type="entry name" value="RIBOc"/>
    <property type="match status" value="1"/>
</dbReference>
<feature type="binding site" evidence="9">
    <location>
        <position position="111"/>
    </location>
    <ligand>
        <name>Mg(2+)</name>
        <dbReference type="ChEBI" id="CHEBI:18420"/>
    </ligand>
</feature>
<dbReference type="EMBL" id="QNBD01000219">
    <property type="protein sequence ID" value="RKX69070.1"/>
    <property type="molecule type" value="Genomic_DNA"/>
</dbReference>
<comment type="subunit">
    <text evidence="9">Homodimer.</text>
</comment>
<dbReference type="InterPro" id="IPR011907">
    <property type="entry name" value="RNase_III"/>
</dbReference>
<name>A0A660SGG2_UNCT6</name>
<keyword evidence="4 9" id="KW-0507">mRNA processing</keyword>
<dbReference type="Gene3D" id="3.30.160.20">
    <property type="match status" value="1"/>
</dbReference>
<dbReference type="GO" id="GO:0010468">
    <property type="term" value="P:regulation of gene expression"/>
    <property type="evidence" value="ECO:0007669"/>
    <property type="project" value="TreeGrafter"/>
</dbReference>
<evidence type="ECO:0000313" key="13">
    <source>
        <dbReference type="Proteomes" id="UP000271125"/>
    </source>
</evidence>
<dbReference type="GO" id="GO:0006397">
    <property type="term" value="P:mRNA processing"/>
    <property type="evidence" value="ECO:0007669"/>
    <property type="project" value="UniProtKB-UniRule"/>
</dbReference>
<dbReference type="Pfam" id="PF14622">
    <property type="entry name" value="Ribonucleas_3_3"/>
    <property type="match status" value="1"/>
</dbReference>
<feature type="binding site" evidence="9">
    <location>
        <position position="38"/>
    </location>
    <ligand>
        <name>Mg(2+)</name>
        <dbReference type="ChEBI" id="CHEBI:18420"/>
    </ligand>
</feature>
<keyword evidence="8 9" id="KW-0694">RNA-binding</keyword>
<comment type="cofactor">
    <cofactor evidence="9">
        <name>Mg(2+)</name>
        <dbReference type="ChEBI" id="CHEBI:18420"/>
    </cofactor>
</comment>
<dbReference type="CDD" id="cd10845">
    <property type="entry name" value="DSRM_RNAse_III_family"/>
    <property type="match status" value="1"/>
</dbReference>
<dbReference type="Proteomes" id="UP000271125">
    <property type="component" value="Unassembled WGS sequence"/>
</dbReference>
<protein>
    <recommendedName>
        <fullName evidence="9">Ribonuclease 3</fullName>
        <ecNumber evidence="9">3.1.26.3</ecNumber>
    </recommendedName>
    <alternativeName>
        <fullName evidence="9">Ribonuclease III</fullName>
        <shortName evidence="9">RNase III</shortName>
    </alternativeName>
</protein>
<dbReference type="SUPFAM" id="SSF54768">
    <property type="entry name" value="dsRNA-binding domain-like"/>
    <property type="match status" value="1"/>
</dbReference>
<dbReference type="InterPro" id="IPR036389">
    <property type="entry name" value="RNase_III_sf"/>
</dbReference>
<keyword evidence="6 9" id="KW-0255">Endonuclease</keyword>
<comment type="similarity">
    <text evidence="2">Belongs to the ribonuclease III family.</text>
</comment>
<evidence type="ECO:0000259" key="11">
    <source>
        <dbReference type="PROSITE" id="PS50142"/>
    </source>
</evidence>
<proteinExistence type="inferred from homology"/>
<comment type="subcellular location">
    <subcellularLocation>
        <location evidence="9">Cytoplasm</location>
    </subcellularLocation>
</comment>
<evidence type="ECO:0000256" key="1">
    <source>
        <dbReference type="ARBA" id="ARBA00000109"/>
    </source>
</evidence>
<dbReference type="EC" id="3.1.26.3" evidence="9"/>
<dbReference type="PROSITE" id="PS00517">
    <property type="entry name" value="RNASE_3_1"/>
    <property type="match status" value="1"/>
</dbReference>
<accession>A0A660SGG2</accession>
<feature type="domain" description="RNase III" evidence="11">
    <location>
        <begin position="4"/>
        <end position="125"/>
    </location>
</feature>
<dbReference type="SMART" id="SM00358">
    <property type="entry name" value="DSRM"/>
    <property type="match status" value="1"/>
</dbReference>
<evidence type="ECO:0000256" key="9">
    <source>
        <dbReference type="HAMAP-Rule" id="MF_00104"/>
    </source>
</evidence>
<evidence type="ECO:0000259" key="10">
    <source>
        <dbReference type="PROSITE" id="PS50137"/>
    </source>
</evidence>
<dbReference type="SMART" id="SM00535">
    <property type="entry name" value="RIBOc"/>
    <property type="match status" value="1"/>
</dbReference>
<dbReference type="Pfam" id="PF00035">
    <property type="entry name" value="dsrm"/>
    <property type="match status" value="1"/>
</dbReference>
<reference evidence="12 13" key="1">
    <citation type="submission" date="2018-06" db="EMBL/GenBank/DDBJ databases">
        <title>Extensive metabolic versatility and redundancy in microbially diverse, dynamic hydrothermal sediments.</title>
        <authorList>
            <person name="Dombrowski N."/>
            <person name="Teske A."/>
            <person name="Baker B.J."/>
        </authorList>
    </citation>
    <scope>NUCLEOTIDE SEQUENCE [LARGE SCALE GENOMIC DNA]</scope>
    <source>
        <strain evidence="12">B10_G13</strain>
    </source>
</reference>
<comment type="caution">
    <text evidence="12">The sequence shown here is derived from an EMBL/GenBank/DDBJ whole genome shotgun (WGS) entry which is preliminary data.</text>
</comment>
<dbReference type="FunFam" id="1.10.1520.10:FF:000001">
    <property type="entry name" value="Ribonuclease 3"/>
    <property type="match status" value="1"/>
</dbReference>
<keyword evidence="9" id="KW-0479">Metal-binding</keyword>
<dbReference type="GO" id="GO:0005737">
    <property type="term" value="C:cytoplasm"/>
    <property type="evidence" value="ECO:0007669"/>
    <property type="project" value="UniProtKB-SubCell"/>
</dbReference>
<feature type="binding site" evidence="9">
    <location>
        <position position="114"/>
    </location>
    <ligand>
        <name>Mg(2+)</name>
        <dbReference type="ChEBI" id="CHEBI:18420"/>
    </ligand>
</feature>
<dbReference type="GO" id="GO:0004525">
    <property type="term" value="F:ribonuclease III activity"/>
    <property type="evidence" value="ECO:0007669"/>
    <property type="project" value="UniProtKB-UniRule"/>
</dbReference>
<dbReference type="InterPro" id="IPR014720">
    <property type="entry name" value="dsRBD_dom"/>
</dbReference>
<dbReference type="GO" id="GO:0006364">
    <property type="term" value="P:rRNA processing"/>
    <property type="evidence" value="ECO:0007669"/>
    <property type="project" value="UniProtKB-UniRule"/>
</dbReference>
<dbReference type="GO" id="GO:0046872">
    <property type="term" value="F:metal ion binding"/>
    <property type="evidence" value="ECO:0007669"/>
    <property type="project" value="UniProtKB-KW"/>
</dbReference>
<dbReference type="SUPFAM" id="SSF69065">
    <property type="entry name" value="RNase III domain-like"/>
    <property type="match status" value="1"/>
</dbReference>
<evidence type="ECO:0000256" key="3">
    <source>
        <dbReference type="ARBA" id="ARBA00022552"/>
    </source>
</evidence>
<keyword evidence="7 9" id="KW-0378">Hydrolase</keyword>
<sequence>MSNLEELENKIGFKIDKDILRLSLTHKSTSTNNNDKLEFLGDAILEFIISKYLFGKFKQSNAGDLSRIRAHIVSQDYLTSIAISINLDKYIILGKGETLTGGKDKPSILSSALEALIAAIYVSNGIEDTETFIERIFNLENILFETNENYKGIFQSYSLKLFKVIPYYITELYNNHYQSKVFIDETFYGKGKGNTKKSAEINAAKDALTKLKLL</sequence>
<evidence type="ECO:0000256" key="8">
    <source>
        <dbReference type="ARBA" id="ARBA00022884"/>
    </source>
</evidence>
<keyword evidence="5 9" id="KW-0540">Nuclease</keyword>
<keyword evidence="9" id="KW-0699">rRNA-binding</keyword>
<evidence type="ECO:0000256" key="2">
    <source>
        <dbReference type="ARBA" id="ARBA00010183"/>
    </source>
</evidence>
<dbReference type="HAMAP" id="MF_00104">
    <property type="entry name" value="RNase_III"/>
    <property type="match status" value="1"/>
</dbReference>
<evidence type="ECO:0000256" key="5">
    <source>
        <dbReference type="ARBA" id="ARBA00022722"/>
    </source>
</evidence>
<keyword evidence="9" id="KW-0819">tRNA processing</keyword>
<dbReference type="InterPro" id="IPR000999">
    <property type="entry name" value="RNase_III_dom"/>
</dbReference>
<dbReference type="PANTHER" id="PTHR11207:SF0">
    <property type="entry name" value="RIBONUCLEASE 3"/>
    <property type="match status" value="1"/>
</dbReference>
<evidence type="ECO:0000256" key="6">
    <source>
        <dbReference type="ARBA" id="ARBA00022759"/>
    </source>
</evidence>